<feature type="compositionally biased region" description="Basic and acidic residues" evidence="1">
    <location>
        <begin position="23"/>
        <end position="35"/>
    </location>
</feature>
<dbReference type="InterPro" id="IPR055768">
    <property type="entry name" value="DUF7344"/>
</dbReference>
<keyword evidence="4" id="KW-1185">Reference proteome</keyword>
<reference evidence="3 4" key="1">
    <citation type="submission" date="2016-10" db="EMBL/GenBank/DDBJ databases">
        <authorList>
            <person name="de Groot N.N."/>
        </authorList>
    </citation>
    <scope>NUCLEOTIDE SEQUENCE [LARGE SCALE GENOMIC DNA]</scope>
    <source>
        <strain evidence="4">EB21,IBRC-M 10013,KCTC 4048</strain>
    </source>
</reference>
<evidence type="ECO:0000313" key="3">
    <source>
        <dbReference type="EMBL" id="SDN10970.1"/>
    </source>
</evidence>
<sequence>MSAQNNTVSADSGGSSGETATGGDRKADHDHRPDRVAQELPLDVIFEIIRNRRRRLVLQCLDESDSETLKLSELSEHIAAIENDTTEEALSAQQRKRVYVGLYQCHLPKMADSGVVEFDKNRGTVSEGPNVEQLDPYLDVDERADDDSRQTLLLGSAAVVGYALAAFGGVPGIVAGGLVVVASLLGVAWNGMR</sequence>
<protein>
    <recommendedName>
        <fullName evidence="2">DUF7344 domain-containing protein</fullName>
    </recommendedName>
</protein>
<gene>
    <name evidence="3" type="ORF">SAMN05192554_11573</name>
</gene>
<dbReference type="EMBL" id="FNIA01000015">
    <property type="protein sequence ID" value="SDN10970.1"/>
    <property type="molecule type" value="Genomic_DNA"/>
</dbReference>
<dbReference type="Proteomes" id="UP000199370">
    <property type="component" value="Unassembled WGS sequence"/>
</dbReference>
<feature type="compositionally biased region" description="Low complexity" evidence="1">
    <location>
        <begin position="9"/>
        <end position="22"/>
    </location>
</feature>
<evidence type="ECO:0000259" key="2">
    <source>
        <dbReference type="Pfam" id="PF24035"/>
    </source>
</evidence>
<evidence type="ECO:0000313" key="4">
    <source>
        <dbReference type="Proteomes" id="UP000199370"/>
    </source>
</evidence>
<feature type="region of interest" description="Disordered" evidence="1">
    <location>
        <begin position="1"/>
        <end position="35"/>
    </location>
</feature>
<evidence type="ECO:0000256" key="1">
    <source>
        <dbReference type="SAM" id="MobiDB-lite"/>
    </source>
</evidence>
<dbReference type="AlphaFoldDB" id="A0A1G9YPJ5"/>
<dbReference type="Pfam" id="PF24035">
    <property type="entry name" value="DUF7344"/>
    <property type="match status" value="1"/>
</dbReference>
<organism evidence="3 4">
    <name type="scientific">Haloarchaeobius iranensis</name>
    <dbReference type="NCBI Taxonomy" id="996166"/>
    <lineage>
        <taxon>Archaea</taxon>
        <taxon>Methanobacteriati</taxon>
        <taxon>Methanobacteriota</taxon>
        <taxon>Stenosarchaea group</taxon>
        <taxon>Halobacteria</taxon>
        <taxon>Halobacteriales</taxon>
        <taxon>Halorubellaceae</taxon>
        <taxon>Haloarchaeobius</taxon>
    </lineage>
</organism>
<name>A0A1G9YPJ5_9EURY</name>
<accession>A0A1G9YPJ5</accession>
<proteinExistence type="predicted"/>
<feature type="domain" description="DUF7344" evidence="2">
    <location>
        <begin position="46"/>
        <end position="126"/>
    </location>
</feature>